<dbReference type="InterPro" id="IPR036388">
    <property type="entry name" value="WH-like_DNA-bd_sf"/>
</dbReference>
<evidence type="ECO:0000313" key="4">
    <source>
        <dbReference type="EMBL" id="AZZ53413.1"/>
    </source>
</evidence>
<evidence type="ECO:0000259" key="3">
    <source>
        <dbReference type="Pfam" id="PF12802"/>
    </source>
</evidence>
<accession>A0A3T0T493</accession>
<feature type="region of interest" description="Disordered" evidence="2">
    <location>
        <begin position="388"/>
        <end position="413"/>
    </location>
</feature>
<dbReference type="SUPFAM" id="SSF46785">
    <property type="entry name" value="Winged helix' DNA-binding domain"/>
    <property type="match status" value="1"/>
</dbReference>
<dbReference type="PANTHER" id="PTHR18964">
    <property type="entry name" value="ROK (REPRESSOR, ORF, KINASE) FAMILY"/>
    <property type="match status" value="1"/>
</dbReference>
<dbReference type="PANTHER" id="PTHR18964:SF149">
    <property type="entry name" value="BIFUNCTIONAL UDP-N-ACETYLGLUCOSAMINE 2-EPIMERASE_N-ACETYLMANNOSAMINE KINASE"/>
    <property type="match status" value="1"/>
</dbReference>
<feature type="domain" description="HTH marR-type" evidence="3">
    <location>
        <begin position="24"/>
        <end position="71"/>
    </location>
</feature>
<dbReference type="InterPro" id="IPR043129">
    <property type="entry name" value="ATPase_NBD"/>
</dbReference>
<evidence type="ECO:0000313" key="5">
    <source>
        <dbReference type="Proteomes" id="UP000285317"/>
    </source>
</evidence>
<name>A0A3T0T493_9MICO</name>
<sequence>MAGAVGASSNALLRRHNLAAIATLVHRSGPISRAELGRLTGLNRSAVANLVGELSELGWVEEETTASDGRIGRPSATVVPGLTFAMVGVHLDTDAIIVGLVGLHGDLLRRVRFDTPKPASPSTVVRVVSGIVAGFRAERETHRVLLGAGVAVPGLVQADSGFVHRAPHLGWRDVDLASQLSRALDLPVSVGNDATLGAIGESLFGAARGVADVVYVTGGASGIGGGVIIGGVPLQGSSGFAAELGHTLVAANGRLCGCGRHGCLEAEVRMRSLLDVLGARVLDQDELDIALGTSRDPAVLGEVARQVDLLAEGLSTYINLFNPTAVVLGGFLGSLLTVDRERLAARVSARALSDLARGVRIERAALRSRLELVGAAELPWRRALADPAAAVGGSEPPPASGPGSRTDALGARA</sequence>
<dbReference type="InterPro" id="IPR000600">
    <property type="entry name" value="ROK"/>
</dbReference>
<reference evidence="4 5" key="1">
    <citation type="submission" date="2018-03" db="EMBL/GenBank/DDBJ databases">
        <title>Bacteriophage NCPPB3778 and a type I-E CRISPR drive the evolution of the US Biological Select Agent, Rathayibacter toxicus.</title>
        <authorList>
            <person name="Davis E.W.II."/>
            <person name="Tabima J.F."/>
            <person name="Weisberg A.J."/>
            <person name="Dantas Lopes L."/>
            <person name="Wiseman M.S."/>
            <person name="Wiseman M.S."/>
            <person name="Pupko T."/>
            <person name="Belcher M.S."/>
            <person name="Sechler A.J."/>
            <person name="Tancos M.A."/>
            <person name="Schroeder B.K."/>
            <person name="Murray T.D."/>
            <person name="Luster D.G."/>
            <person name="Schneider W.L."/>
            <person name="Rogers E."/>
            <person name="Andreote F.D."/>
            <person name="Grunwald N.J."/>
            <person name="Putnam M.L."/>
            <person name="Chang J.H."/>
        </authorList>
    </citation>
    <scope>NUCLEOTIDE SEQUENCE [LARGE SCALE GENOMIC DNA]</scope>
    <source>
        <strain evidence="4 5">DSM 15932</strain>
    </source>
</reference>
<dbReference type="SUPFAM" id="SSF53067">
    <property type="entry name" value="Actin-like ATPase domain"/>
    <property type="match status" value="1"/>
</dbReference>
<dbReference type="Gene3D" id="1.10.10.10">
    <property type="entry name" value="Winged helix-like DNA-binding domain superfamily/Winged helix DNA-binding domain"/>
    <property type="match status" value="1"/>
</dbReference>
<proteinExistence type="inferred from homology"/>
<dbReference type="GO" id="GO:0003700">
    <property type="term" value="F:DNA-binding transcription factor activity"/>
    <property type="evidence" value="ECO:0007669"/>
    <property type="project" value="InterPro"/>
</dbReference>
<dbReference type="Pfam" id="PF12802">
    <property type="entry name" value="MarR_2"/>
    <property type="match status" value="1"/>
</dbReference>
<evidence type="ECO:0000256" key="1">
    <source>
        <dbReference type="ARBA" id="ARBA00006479"/>
    </source>
</evidence>
<evidence type="ECO:0000256" key="2">
    <source>
        <dbReference type="SAM" id="MobiDB-lite"/>
    </source>
</evidence>
<dbReference type="Proteomes" id="UP000285317">
    <property type="component" value="Chromosome"/>
</dbReference>
<gene>
    <name evidence="4" type="ORF">C1I64_16135</name>
</gene>
<comment type="similarity">
    <text evidence="1">Belongs to the ROK (NagC/XylR) family.</text>
</comment>
<dbReference type="Pfam" id="PF00480">
    <property type="entry name" value="ROK"/>
    <property type="match status" value="1"/>
</dbReference>
<dbReference type="Gene3D" id="3.30.420.40">
    <property type="match status" value="2"/>
</dbReference>
<dbReference type="AlphaFoldDB" id="A0A3T0T493"/>
<protein>
    <submittedName>
        <fullName evidence="4">Transcriptional regulator</fullName>
    </submittedName>
</protein>
<organism evidence="4 5">
    <name type="scientific">Rathayibacter festucae DSM 15932</name>
    <dbReference type="NCBI Taxonomy" id="1328866"/>
    <lineage>
        <taxon>Bacteria</taxon>
        <taxon>Bacillati</taxon>
        <taxon>Actinomycetota</taxon>
        <taxon>Actinomycetes</taxon>
        <taxon>Micrococcales</taxon>
        <taxon>Microbacteriaceae</taxon>
        <taxon>Rathayibacter</taxon>
    </lineage>
</organism>
<dbReference type="InterPro" id="IPR000835">
    <property type="entry name" value="HTH_MarR-typ"/>
</dbReference>
<dbReference type="InterPro" id="IPR036390">
    <property type="entry name" value="WH_DNA-bd_sf"/>
</dbReference>
<dbReference type="KEGG" id="rfs:C1I64_16135"/>
<dbReference type="EMBL" id="CP028137">
    <property type="protein sequence ID" value="AZZ53413.1"/>
    <property type="molecule type" value="Genomic_DNA"/>
</dbReference>
<dbReference type="RefSeq" id="WP_123447232.1">
    <property type="nucleotide sequence ID" value="NZ_CP028137.1"/>
</dbReference>